<evidence type="ECO:0000313" key="2">
    <source>
        <dbReference type="EMBL" id="RKF79486.1"/>
    </source>
</evidence>
<name>A0A420IY52_9PEZI</name>
<proteinExistence type="predicted"/>
<keyword evidence="1" id="KW-0732">Signal</keyword>
<dbReference type="EMBL" id="MCBR01004623">
    <property type="protein sequence ID" value="RKF79486.1"/>
    <property type="molecule type" value="Genomic_DNA"/>
</dbReference>
<protein>
    <submittedName>
        <fullName evidence="2">Uncharacterized protein</fullName>
    </submittedName>
</protein>
<dbReference type="AlphaFoldDB" id="A0A420IY52"/>
<feature type="signal peptide" evidence="1">
    <location>
        <begin position="1"/>
        <end position="18"/>
    </location>
</feature>
<dbReference type="Proteomes" id="UP000285405">
    <property type="component" value="Unassembled WGS sequence"/>
</dbReference>
<sequence length="57" mass="6879">MPHLLLYVIPIFFLKTFCFNFGQYDTRGVLRVSLIASEIYHKRERYVNQEMLKVNIL</sequence>
<feature type="chain" id="PRO_5018969532" evidence="1">
    <location>
        <begin position="19"/>
        <end position="57"/>
    </location>
</feature>
<reference evidence="2 3" key="1">
    <citation type="journal article" date="2018" name="BMC Genomics">
        <title>Comparative genome analyses reveal sequence features reflecting distinct modes of host-adaptation between dicot and monocot powdery mildew.</title>
        <authorList>
            <person name="Wu Y."/>
            <person name="Ma X."/>
            <person name="Pan Z."/>
            <person name="Kale S.D."/>
            <person name="Song Y."/>
            <person name="King H."/>
            <person name="Zhang Q."/>
            <person name="Presley C."/>
            <person name="Deng X."/>
            <person name="Wei C.I."/>
            <person name="Xiao S."/>
        </authorList>
    </citation>
    <scope>NUCLEOTIDE SEQUENCE [LARGE SCALE GENOMIC DNA]</scope>
    <source>
        <strain evidence="2">UCSC1</strain>
    </source>
</reference>
<organism evidence="2 3">
    <name type="scientific">Golovinomyces cichoracearum</name>
    <dbReference type="NCBI Taxonomy" id="62708"/>
    <lineage>
        <taxon>Eukaryota</taxon>
        <taxon>Fungi</taxon>
        <taxon>Dikarya</taxon>
        <taxon>Ascomycota</taxon>
        <taxon>Pezizomycotina</taxon>
        <taxon>Leotiomycetes</taxon>
        <taxon>Erysiphales</taxon>
        <taxon>Erysiphaceae</taxon>
        <taxon>Golovinomyces</taxon>
    </lineage>
</organism>
<evidence type="ECO:0000313" key="3">
    <source>
        <dbReference type="Proteomes" id="UP000285405"/>
    </source>
</evidence>
<evidence type="ECO:0000256" key="1">
    <source>
        <dbReference type="SAM" id="SignalP"/>
    </source>
</evidence>
<comment type="caution">
    <text evidence="2">The sequence shown here is derived from an EMBL/GenBank/DDBJ whole genome shotgun (WGS) entry which is preliminary data.</text>
</comment>
<accession>A0A420IY52</accession>
<gene>
    <name evidence="2" type="ORF">GcC1_c15775o26</name>
</gene>